<gene>
    <name evidence="8" type="ORF">COU49_00335</name>
</gene>
<evidence type="ECO:0000259" key="6">
    <source>
        <dbReference type="Pfam" id="PF04542"/>
    </source>
</evidence>
<dbReference type="InterPro" id="IPR013324">
    <property type="entry name" value="RNA_pol_sigma_r3/r4-like"/>
</dbReference>
<dbReference type="PANTHER" id="PTHR43133:SF8">
    <property type="entry name" value="RNA POLYMERASE SIGMA FACTOR HI_1459-RELATED"/>
    <property type="match status" value="1"/>
</dbReference>
<evidence type="ECO:0008006" key="10">
    <source>
        <dbReference type="Google" id="ProtNLM"/>
    </source>
</evidence>
<dbReference type="InterPro" id="IPR013249">
    <property type="entry name" value="RNA_pol_sigma70_r4_t2"/>
</dbReference>
<dbReference type="SUPFAM" id="SSF88946">
    <property type="entry name" value="Sigma2 domain of RNA polymerase sigma factors"/>
    <property type="match status" value="1"/>
</dbReference>
<sequence>MNKSEERELIQQAKKDPEAFGAIFDAYYDQIFGYVLKRVGDVHLSQDITADTFFKALDRLWQFRWRNISILSWLYRIATNETNQYFRGDKKRLYSLDRLLEENNIEFLGEVDIMEEIINQEKEMERAEDWIKVRKLLKNLPEKYQEVVALRYFEDKKISEISEILGKKEGTIKSLLSRAMDKMQL</sequence>
<evidence type="ECO:0000256" key="2">
    <source>
        <dbReference type="ARBA" id="ARBA00023015"/>
    </source>
</evidence>
<dbReference type="Gene3D" id="1.10.10.10">
    <property type="entry name" value="Winged helix-like DNA-binding domain superfamily/Winged helix DNA-binding domain"/>
    <property type="match status" value="1"/>
</dbReference>
<evidence type="ECO:0000256" key="4">
    <source>
        <dbReference type="ARBA" id="ARBA00023125"/>
    </source>
</evidence>
<evidence type="ECO:0000256" key="3">
    <source>
        <dbReference type="ARBA" id="ARBA00023082"/>
    </source>
</evidence>
<feature type="domain" description="RNA polymerase sigma-70 region 2" evidence="6">
    <location>
        <begin position="24"/>
        <end position="90"/>
    </location>
</feature>
<dbReference type="GO" id="GO:0016987">
    <property type="term" value="F:sigma factor activity"/>
    <property type="evidence" value="ECO:0007669"/>
    <property type="project" value="UniProtKB-KW"/>
</dbReference>
<dbReference type="Gene3D" id="1.10.1740.10">
    <property type="match status" value="1"/>
</dbReference>
<dbReference type="InterPro" id="IPR007627">
    <property type="entry name" value="RNA_pol_sigma70_r2"/>
</dbReference>
<dbReference type="PANTHER" id="PTHR43133">
    <property type="entry name" value="RNA POLYMERASE ECF-TYPE SIGMA FACTO"/>
    <property type="match status" value="1"/>
</dbReference>
<dbReference type="InterPro" id="IPR039425">
    <property type="entry name" value="RNA_pol_sigma-70-like"/>
</dbReference>
<dbReference type="InterPro" id="IPR036388">
    <property type="entry name" value="WH-like_DNA-bd_sf"/>
</dbReference>
<evidence type="ECO:0000313" key="9">
    <source>
        <dbReference type="Proteomes" id="UP000230094"/>
    </source>
</evidence>
<dbReference type="InterPro" id="IPR014284">
    <property type="entry name" value="RNA_pol_sigma-70_dom"/>
</dbReference>
<dbReference type="CDD" id="cd06171">
    <property type="entry name" value="Sigma70_r4"/>
    <property type="match status" value="1"/>
</dbReference>
<dbReference type="InterPro" id="IPR013325">
    <property type="entry name" value="RNA_pol_sigma_r2"/>
</dbReference>
<dbReference type="EMBL" id="PFCQ01000002">
    <property type="protein sequence ID" value="PIR68591.1"/>
    <property type="molecule type" value="Genomic_DNA"/>
</dbReference>
<keyword evidence="3" id="KW-0731">Sigma factor</keyword>
<dbReference type="GO" id="GO:0006352">
    <property type="term" value="P:DNA-templated transcription initiation"/>
    <property type="evidence" value="ECO:0007669"/>
    <property type="project" value="InterPro"/>
</dbReference>
<comment type="similarity">
    <text evidence="1">Belongs to the sigma-70 factor family. ECF subfamily.</text>
</comment>
<reference evidence="9" key="1">
    <citation type="submission" date="2017-09" db="EMBL/GenBank/DDBJ databases">
        <title>Depth-based differentiation of microbial function through sediment-hosted aquifers and enrichment of novel symbionts in the deep terrestrial subsurface.</title>
        <authorList>
            <person name="Probst A.J."/>
            <person name="Ladd B."/>
            <person name="Jarett J.K."/>
            <person name="Geller-Mcgrath D.E."/>
            <person name="Sieber C.M.K."/>
            <person name="Emerson J.B."/>
            <person name="Anantharaman K."/>
            <person name="Thomas B.C."/>
            <person name="Malmstrom R."/>
            <person name="Stieglmeier M."/>
            <person name="Klingl A."/>
            <person name="Woyke T."/>
            <person name="Ryan C.M."/>
            <person name="Banfield J.F."/>
        </authorList>
    </citation>
    <scope>NUCLEOTIDE SEQUENCE [LARGE SCALE GENOMIC DNA]</scope>
</reference>
<evidence type="ECO:0000313" key="8">
    <source>
        <dbReference type="EMBL" id="PIR68591.1"/>
    </source>
</evidence>
<dbReference type="Pfam" id="PF04542">
    <property type="entry name" value="Sigma70_r2"/>
    <property type="match status" value="1"/>
</dbReference>
<evidence type="ECO:0000256" key="1">
    <source>
        <dbReference type="ARBA" id="ARBA00010641"/>
    </source>
</evidence>
<protein>
    <recommendedName>
        <fullName evidence="10">RNA polymerase sigma factor</fullName>
    </recommendedName>
</protein>
<proteinExistence type="inferred from homology"/>
<dbReference type="Proteomes" id="UP000230094">
    <property type="component" value="Unassembled WGS sequence"/>
</dbReference>
<keyword evidence="2" id="KW-0805">Transcription regulation</keyword>
<dbReference type="AlphaFoldDB" id="A0A2H0TC65"/>
<evidence type="ECO:0000256" key="5">
    <source>
        <dbReference type="ARBA" id="ARBA00023163"/>
    </source>
</evidence>
<name>A0A2H0TC65_9BACT</name>
<feature type="domain" description="RNA polymerase sigma factor 70 region 4 type 2" evidence="7">
    <location>
        <begin position="132"/>
        <end position="183"/>
    </location>
</feature>
<dbReference type="SUPFAM" id="SSF88659">
    <property type="entry name" value="Sigma3 and sigma4 domains of RNA polymerase sigma factors"/>
    <property type="match status" value="1"/>
</dbReference>
<organism evidence="8 9">
    <name type="scientific">Candidatus Nomurabacteria bacterium CG10_big_fil_rev_8_21_14_0_10_35_16</name>
    <dbReference type="NCBI Taxonomy" id="1974731"/>
    <lineage>
        <taxon>Bacteria</taxon>
        <taxon>Candidatus Nomuraibacteriota</taxon>
    </lineage>
</organism>
<keyword evidence="4" id="KW-0238">DNA-binding</keyword>
<dbReference type="GO" id="GO:0003677">
    <property type="term" value="F:DNA binding"/>
    <property type="evidence" value="ECO:0007669"/>
    <property type="project" value="UniProtKB-KW"/>
</dbReference>
<evidence type="ECO:0000259" key="7">
    <source>
        <dbReference type="Pfam" id="PF08281"/>
    </source>
</evidence>
<dbReference type="Pfam" id="PF08281">
    <property type="entry name" value="Sigma70_r4_2"/>
    <property type="match status" value="1"/>
</dbReference>
<dbReference type="NCBIfam" id="TIGR02937">
    <property type="entry name" value="sigma70-ECF"/>
    <property type="match status" value="1"/>
</dbReference>
<comment type="caution">
    <text evidence="8">The sequence shown here is derived from an EMBL/GenBank/DDBJ whole genome shotgun (WGS) entry which is preliminary data.</text>
</comment>
<accession>A0A2H0TC65</accession>
<keyword evidence="5" id="KW-0804">Transcription</keyword>